<dbReference type="Gene3D" id="2.60.120.260">
    <property type="entry name" value="Galactose-binding domain-like"/>
    <property type="match status" value="1"/>
</dbReference>
<dbReference type="AlphaFoldDB" id="A0A1Y5EPM0"/>
<evidence type="ECO:0000313" key="4">
    <source>
        <dbReference type="Proteomes" id="UP000243053"/>
    </source>
</evidence>
<evidence type="ECO:0000259" key="2">
    <source>
        <dbReference type="Pfam" id="PF07589"/>
    </source>
</evidence>
<sequence length="210" mass="21498">MKNIYRSIFAIVATVVISVNVQATPIHQASSVTATTADFGGSFALVNMINQSGLSAGYTSGVTDFTSYTGSTTHNGLEGFSVGPDGQFSFDLGSALNIDGLALWASTNIGSLASFDLYADTDQIWGNGVGSLLGSFNALGGVGSDPAQIFSFAATSTQFLHIDILSTQGGIGFQPGIGEIAFRGASEVPEPISIALLGLGLAGIGFSRKR</sequence>
<dbReference type="NCBIfam" id="TIGR02595">
    <property type="entry name" value="PEP_CTERM"/>
    <property type="match status" value="1"/>
</dbReference>
<reference evidence="4" key="1">
    <citation type="journal article" date="2017" name="Proc. Natl. Acad. Sci. U.S.A.">
        <title>Simulation of Deepwater Horizon oil plume reveals substrate specialization within a complex community of hydrocarbon degraders.</title>
        <authorList>
            <person name="Hu P."/>
            <person name="Dubinsky E.A."/>
            <person name="Probst A.J."/>
            <person name="Wang J."/>
            <person name="Sieber C.M.K."/>
            <person name="Tom L.M."/>
            <person name="Gardinali P."/>
            <person name="Banfield J.F."/>
            <person name="Atlas R.M."/>
            <person name="Andersen G.L."/>
        </authorList>
    </citation>
    <scope>NUCLEOTIDE SEQUENCE [LARGE SCALE GENOMIC DNA]</scope>
</reference>
<gene>
    <name evidence="3" type="ORF">A9Q75_01980</name>
</gene>
<feature type="signal peptide" evidence="1">
    <location>
        <begin position="1"/>
        <end position="23"/>
    </location>
</feature>
<dbReference type="InterPro" id="IPR013424">
    <property type="entry name" value="Ice-binding_C"/>
</dbReference>
<organism evidence="3 4">
    <name type="scientific">Colwellia psychrerythraea</name>
    <name type="common">Vibrio psychroerythus</name>
    <dbReference type="NCBI Taxonomy" id="28229"/>
    <lineage>
        <taxon>Bacteria</taxon>
        <taxon>Pseudomonadati</taxon>
        <taxon>Pseudomonadota</taxon>
        <taxon>Gammaproteobacteria</taxon>
        <taxon>Alteromonadales</taxon>
        <taxon>Colwelliaceae</taxon>
        <taxon>Colwellia</taxon>
    </lineage>
</organism>
<dbReference type="EMBL" id="MAAF01000012">
    <property type="protein sequence ID" value="OUR84628.1"/>
    <property type="molecule type" value="Genomic_DNA"/>
</dbReference>
<comment type="caution">
    <text evidence="3">The sequence shown here is derived from an EMBL/GenBank/DDBJ whole genome shotgun (WGS) entry which is preliminary data.</text>
</comment>
<name>A0A1Y5EPM0_COLPS</name>
<protein>
    <recommendedName>
        <fullName evidence="2">Ice-binding protein C-terminal domain-containing protein</fullName>
    </recommendedName>
</protein>
<feature type="chain" id="PRO_5012147488" description="Ice-binding protein C-terminal domain-containing protein" evidence="1">
    <location>
        <begin position="24"/>
        <end position="210"/>
    </location>
</feature>
<evidence type="ECO:0000256" key="1">
    <source>
        <dbReference type="SAM" id="SignalP"/>
    </source>
</evidence>
<accession>A0A1Y5EPM0</accession>
<evidence type="ECO:0000313" key="3">
    <source>
        <dbReference type="EMBL" id="OUR84628.1"/>
    </source>
</evidence>
<proteinExistence type="predicted"/>
<feature type="domain" description="Ice-binding protein C-terminal" evidence="2">
    <location>
        <begin position="188"/>
        <end position="209"/>
    </location>
</feature>
<keyword evidence="1" id="KW-0732">Signal</keyword>
<dbReference type="Pfam" id="PF07589">
    <property type="entry name" value="PEP-CTERM"/>
    <property type="match status" value="1"/>
</dbReference>
<dbReference type="Proteomes" id="UP000243053">
    <property type="component" value="Unassembled WGS sequence"/>
</dbReference>